<dbReference type="eggNOG" id="KOG3656">
    <property type="taxonomic scope" value="Eukaryota"/>
</dbReference>
<dbReference type="AlphaFoldDB" id="C3ZCB9"/>
<evidence type="ECO:0000313" key="12">
    <source>
        <dbReference type="EMBL" id="EEN49891.1"/>
    </source>
</evidence>
<dbReference type="EMBL" id="GG666606">
    <property type="protein sequence ID" value="EEN49891.1"/>
    <property type="molecule type" value="Genomic_DNA"/>
</dbReference>
<dbReference type="PROSITE" id="PS50262">
    <property type="entry name" value="G_PROTEIN_RECEP_F1_2"/>
    <property type="match status" value="1"/>
</dbReference>
<organism>
    <name type="scientific">Branchiostoma floridae</name>
    <name type="common">Florida lancelet</name>
    <name type="synonym">Amphioxus</name>
    <dbReference type="NCBI Taxonomy" id="7739"/>
    <lineage>
        <taxon>Eukaryota</taxon>
        <taxon>Metazoa</taxon>
        <taxon>Chordata</taxon>
        <taxon>Cephalochordata</taxon>
        <taxon>Leptocardii</taxon>
        <taxon>Amphioxiformes</taxon>
        <taxon>Branchiostomatidae</taxon>
        <taxon>Branchiostoma</taxon>
    </lineage>
</organism>
<dbReference type="InterPro" id="IPR000276">
    <property type="entry name" value="GPCR_Rhodpsn"/>
</dbReference>
<keyword evidence="3 10" id="KW-0812">Transmembrane</keyword>
<evidence type="ECO:0000256" key="4">
    <source>
        <dbReference type="ARBA" id="ARBA00022989"/>
    </source>
</evidence>
<evidence type="ECO:0000256" key="1">
    <source>
        <dbReference type="ARBA" id="ARBA00004651"/>
    </source>
</evidence>
<feature type="transmembrane region" description="Helical" evidence="10">
    <location>
        <begin position="57"/>
        <end position="86"/>
    </location>
</feature>
<keyword evidence="2" id="KW-1003">Cell membrane</keyword>
<dbReference type="FunFam" id="1.20.1070.10:FF:000755">
    <property type="entry name" value="Uncharacterized protein"/>
    <property type="match status" value="1"/>
</dbReference>
<feature type="transmembrane region" description="Helical" evidence="10">
    <location>
        <begin position="98"/>
        <end position="121"/>
    </location>
</feature>
<sequence length="568" mass="63007">MTLQQEIAIFGNCQRRLPKATGCLLMGSERVGFRTLQKLLSVCGGDRYPATMAVSPALLYTFLVIMIAIIAFGIIGNLLVILAVVLCPSLRRRDNIPLASLSVSDVLFTALHPPMWILALLNPEFRLPWGLCVLQSYTTPALWGVSLCHMGCIAVYRFFRVLYRYRFPAMSSNKAVCILVAIAWLVPLLAFIPLHLHPERDVLYDDKLKRCAAVQTNSMLGKILAALVAMILPYFVGLASYIAICLALRKSKNTMLEHNRRAAAPKIKLPAPSLDTPTASTSQKRSSIALEIQEGSLGRGNNVKITLNINLVEDDTDCLPGVPETVHSTTVMTKCTWSKCQQDNLKPEHLDKEGPPQTSHTSSTEDDTVSPISLTTSTISDKITPSVSSSSSRGGKETPKEMSPQSERQLMVEPDGASSGNKRRQLRRGKAYIREDHDSNFSTTIHTKPTVHDFASGHISRRGSFNKRVLGRIALKKKPKPRLRLSAAEKEMLKMLVAVFMSYVICNLPMTVMVIAENGDRVPEEAFLVGMLLWAGNAALNPVIYGLMNTRFKQGYREIWNRFTRLLQ</sequence>
<evidence type="ECO:0000256" key="8">
    <source>
        <dbReference type="ARBA" id="ARBA00023224"/>
    </source>
</evidence>
<dbReference type="GO" id="GO:0004930">
    <property type="term" value="F:G protein-coupled receptor activity"/>
    <property type="evidence" value="ECO:0007669"/>
    <property type="project" value="UniProtKB-KW"/>
</dbReference>
<keyword evidence="6 10" id="KW-0472">Membrane</keyword>
<feature type="domain" description="G-protein coupled receptors family 1 profile" evidence="11">
    <location>
        <begin position="76"/>
        <end position="545"/>
    </location>
</feature>
<dbReference type="PRINTS" id="PR00237">
    <property type="entry name" value="GPCRRHODOPSN"/>
</dbReference>
<protein>
    <recommendedName>
        <fullName evidence="11">G-protein coupled receptors family 1 profile domain-containing protein</fullName>
    </recommendedName>
</protein>
<name>C3ZCB9_BRAFL</name>
<evidence type="ECO:0000256" key="5">
    <source>
        <dbReference type="ARBA" id="ARBA00023040"/>
    </source>
</evidence>
<keyword evidence="4 10" id="KW-1133">Transmembrane helix</keyword>
<keyword evidence="8" id="KW-0807">Transducer</keyword>
<evidence type="ECO:0000256" key="10">
    <source>
        <dbReference type="SAM" id="Phobius"/>
    </source>
</evidence>
<dbReference type="GO" id="GO:0005886">
    <property type="term" value="C:plasma membrane"/>
    <property type="evidence" value="ECO:0007669"/>
    <property type="project" value="UniProtKB-SubCell"/>
</dbReference>
<dbReference type="PANTHER" id="PTHR24228:SF72">
    <property type="entry name" value="G-PROTEIN COUPLED RECEPTORS FAMILY 1 PROFILE DOMAIN-CONTAINING PROTEIN"/>
    <property type="match status" value="1"/>
</dbReference>
<evidence type="ECO:0000256" key="3">
    <source>
        <dbReference type="ARBA" id="ARBA00022692"/>
    </source>
</evidence>
<feature type="transmembrane region" description="Helical" evidence="10">
    <location>
        <begin position="141"/>
        <end position="163"/>
    </location>
</feature>
<dbReference type="InParanoid" id="C3ZCB9"/>
<evidence type="ECO:0000259" key="11">
    <source>
        <dbReference type="PROSITE" id="PS50262"/>
    </source>
</evidence>
<comment type="subcellular location">
    <subcellularLocation>
        <location evidence="1">Cell membrane</location>
        <topology evidence="1">Multi-pass membrane protein</topology>
    </subcellularLocation>
</comment>
<dbReference type="CDD" id="cd00637">
    <property type="entry name" value="7tm_classA_rhodopsin-like"/>
    <property type="match status" value="2"/>
</dbReference>
<evidence type="ECO:0000256" key="7">
    <source>
        <dbReference type="ARBA" id="ARBA00023170"/>
    </source>
</evidence>
<feature type="region of interest" description="Disordered" evidence="9">
    <location>
        <begin position="346"/>
        <end position="429"/>
    </location>
</feature>
<evidence type="ECO:0000256" key="9">
    <source>
        <dbReference type="SAM" id="MobiDB-lite"/>
    </source>
</evidence>
<keyword evidence="7" id="KW-0675">Receptor</keyword>
<feature type="compositionally biased region" description="Polar residues" evidence="9">
    <location>
        <begin position="370"/>
        <end position="385"/>
    </location>
</feature>
<proteinExistence type="predicted"/>
<accession>C3ZCB9</accession>
<dbReference type="Pfam" id="PF00001">
    <property type="entry name" value="7tm_1"/>
    <property type="match status" value="1"/>
</dbReference>
<keyword evidence="5" id="KW-0297">G-protein coupled receptor</keyword>
<dbReference type="PANTHER" id="PTHR24228">
    <property type="entry name" value="B2 BRADYKININ RECEPTOR/ANGIOTENSIN II RECEPTOR"/>
    <property type="match status" value="1"/>
</dbReference>
<dbReference type="SUPFAM" id="SSF81321">
    <property type="entry name" value="Family A G protein-coupled receptor-like"/>
    <property type="match status" value="1"/>
</dbReference>
<evidence type="ECO:0000256" key="2">
    <source>
        <dbReference type="ARBA" id="ARBA00022475"/>
    </source>
</evidence>
<evidence type="ECO:0000256" key="6">
    <source>
        <dbReference type="ARBA" id="ARBA00023136"/>
    </source>
</evidence>
<dbReference type="Gene3D" id="1.20.1070.10">
    <property type="entry name" value="Rhodopsin 7-helix transmembrane proteins"/>
    <property type="match status" value="2"/>
</dbReference>
<feature type="transmembrane region" description="Helical" evidence="10">
    <location>
        <begin position="527"/>
        <end position="548"/>
    </location>
</feature>
<feature type="transmembrane region" description="Helical" evidence="10">
    <location>
        <begin position="175"/>
        <end position="196"/>
    </location>
</feature>
<gene>
    <name evidence="12" type="ORF">BRAFLDRAFT_75663</name>
</gene>
<reference evidence="12" key="1">
    <citation type="journal article" date="2008" name="Nature">
        <title>The amphioxus genome and the evolution of the chordate karyotype.</title>
        <authorList>
            <consortium name="US DOE Joint Genome Institute (JGI-PGF)"/>
            <person name="Putnam N.H."/>
            <person name="Butts T."/>
            <person name="Ferrier D.E.K."/>
            <person name="Furlong R.F."/>
            <person name="Hellsten U."/>
            <person name="Kawashima T."/>
            <person name="Robinson-Rechavi M."/>
            <person name="Shoguchi E."/>
            <person name="Terry A."/>
            <person name="Yu J.-K."/>
            <person name="Benito-Gutierrez E.L."/>
            <person name="Dubchak I."/>
            <person name="Garcia-Fernandez J."/>
            <person name="Gibson-Brown J.J."/>
            <person name="Grigoriev I.V."/>
            <person name="Horton A.C."/>
            <person name="de Jong P.J."/>
            <person name="Jurka J."/>
            <person name="Kapitonov V.V."/>
            <person name="Kohara Y."/>
            <person name="Kuroki Y."/>
            <person name="Lindquist E."/>
            <person name="Lucas S."/>
            <person name="Osoegawa K."/>
            <person name="Pennacchio L.A."/>
            <person name="Salamov A.A."/>
            <person name="Satou Y."/>
            <person name="Sauka-Spengler T."/>
            <person name="Schmutz J."/>
            <person name="Shin-I T."/>
            <person name="Toyoda A."/>
            <person name="Bronner-Fraser M."/>
            <person name="Fujiyama A."/>
            <person name="Holland L.Z."/>
            <person name="Holland P.W.H."/>
            <person name="Satoh N."/>
            <person name="Rokhsar D.S."/>
        </authorList>
    </citation>
    <scope>NUCLEOTIDE SEQUENCE [LARGE SCALE GENOMIC DNA]</scope>
    <source>
        <strain evidence="12">S238N-H82</strain>
        <tissue evidence="12">Testes</tissue>
    </source>
</reference>
<feature type="transmembrane region" description="Helical" evidence="10">
    <location>
        <begin position="492"/>
        <end position="515"/>
    </location>
</feature>
<feature type="transmembrane region" description="Helical" evidence="10">
    <location>
        <begin position="223"/>
        <end position="248"/>
    </location>
</feature>
<dbReference type="InterPro" id="IPR017452">
    <property type="entry name" value="GPCR_Rhodpsn_7TM"/>
</dbReference>